<name>A0A4Y1ZUF9_ARAVE</name>
<sequence length="76" mass="8412">MPALSASHYAALAETPYVTLTNTQVQLTITHSLRNQNCLSMTSTTRAGGGKPFSLQITSFWFPPLLVSRSWLPRMD</sequence>
<protein>
    <submittedName>
        <fullName evidence="1">Uncharacterized protein</fullName>
    </submittedName>
</protein>
<evidence type="ECO:0000313" key="2">
    <source>
        <dbReference type="Proteomes" id="UP000499080"/>
    </source>
</evidence>
<accession>A0A4Y1ZUF9</accession>
<dbReference type="EMBL" id="BGPR01153349">
    <property type="protein sequence ID" value="GBL67367.1"/>
    <property type="molecule type" value="Genomic_DNA"/>
</dbReference>
<reference evidence="1 2" key="1">
    <citation type="journal article" date="2019" name="Sci. Rep.">
        <title>Orb-weaving spider Araneus ventricosus genome elucidates the spidroin gene catalogue.</title>
        <authorList>
            <person name="Kono N."/>
            <person name="Nakamura H."/>
            <person name="Ohtoshi R."/>
            <person name="Moran D.A.P."/>
            <person name="Shinohara A."/>
            <person name="Yoshida Y."/>
            <person name="Fujiwara M."/>
            <person name="Mori M."/>
            <person name="Tomita M."/>
            <person name="Arakawa K."/>
        </authorList>
    </citation>
    <scope>NUCLEOTIDE SEQUENCE [LARGE SCALE GENOMIC DNA]</scope>
</reference>
<keyword evidence="2" id="KW-1185">Reference proteome</keyword>
<dbReference type="AlphaFoldDB" id="A0A4Y1ZUF9"/>
<proteinExistence type="predicted"/>
<dbReference type="Proteomes" id="UP000499080">
    <property type="component" value="Unassembled WGS sequence"/>
</dbReference>
<gene>
    <name evidence="1" type="ORF">AVEN_91962_1</name>
</gene>
<evidence type="ECO:0000313" key="1">
    <source>
        <dbReference type="EMBL" id="GBL67367.1"/>
    </source>
</evidence>
<organism evidence="1 2">
    <name type="scientific">Araneus ventricosus</name>
    <name type="common">Orbweaver spider</name>
    <name type="synonym">Epeira ventricosa</name>
    <dbReference type="NCBI Taxonomy" id="182803"/>
    <lineage>
        <taxon>Eukaryota</taxon>
        <taxon>Metazoa</taxon>
        <taxon>Ecdysozoa</taxon>
        <taxon>Arthropoda</taxon>
        <taxon>Chelicerata</taxon>
        <taxon>Arachnida</taxon>
        <taxon>Araneae</taxon>
        <taxon>Araneomorphae</taxon>
        <taxon>Entelegynae</taxon>
        <taxon>Araneoidea</taxon>
        <taxon>Araneidae</taxon>
        <taxon>Araneus</taxon>
    </lineage>
</organism>
<comment type="caution">
    <text evidence="1">The sequence shown here is derived from an EMBL/GenBank/DDBJ whole genome shotgun (WGS) entry which is preliminary data.</text>
</comment>